<evidence type="ECO:0000256" key="2">
    <source>
        <dbReference type="SAM" id="Phobius"/>
    </source>
</evidence>
<feature type="region of interest" description="Disordered" evidence="1">
    <location>
        <begin position="136"/>
        <end position="193"/>
    </location>
</feature>
<keyword evidence="4" id="KW-1185">Reference proteome</keyword>
<dbReference type="InParanoid" id="A0A165F289"/>
<name>A0A165F289_EXIGL</name>
<organism evidence="3 4">
    <name type="scientific">Exidia glandulosa HHB12029</name>
    <dbReference type="NCBI Taxonomy" id="1314781"/>
    <lineage>
        <taxon>Eukaryota</taxon>
        <taxon>Fungi</taxon>
        <taxon>Dikarya</taxon>
        <taxon>Basidiomycota</taxon>
        <taxon>Agaricomycotina</taxon>
        <taxon>Agaricomycetes</taxon>
        <taxon>Auriculariales</taxon>
        <taxon>Exidiaceae</taxon>
        <taxon>Exidia</taxon>
    </lineage>
</organism>
<keyword evidence="2" id="KW-0472">Membrane</keyword>
<protein>
    <submittedName>
        <fullName evidence="3">Uncharacterized protein</fullName>
    </submittedName>
</protein>
<dbReference type="OrthoDB" id="2563669at2759"/>
<proteinExistence type="predicted"/>
<keyword evidence="2" id="KW-0812">Transmembrane</keyword>
<evidence type="ECO:0000256" key="1">
    <source>
        <dbReference type="SAM" id="MobiDB-lite"/>
    </source>
</evidence>
<feature type="compositionally biased region" description="Low complexity" evidence="1">
    <location>
        <begin position="140"/>
        <end position="157"/>
    </location>
</feature>
<dbReference type="EMBL" id="KV426105">
    <property type="protein sequence ID" value="KZV88216.1"/>
    <property type="molecule type" value="Genomic_DNA"/>
</dbReference>
<keyword evidence="2" id="KW-1133">Transmembrane helix</keyword>
<evidence type="ECO:0000313" key="4">
    <source>
        <dbReference type="Proteomes" id="UP000077266"/>
    </source>
</evidence>
<dbReference type="AlphaFoldDB" id="A0A165F289"/>
<sequence length="310" mass="33420">MAKAIVLPGKDDIVVQDDNADITYTPVDKWSSVSNDNLFGGTGQITTTYLAEFSFTFTGSALWYYGDLNDDHGRFSVMIDDVEYPTISGAAPLETPRILLFYTELSQGSHTFTVRCLQNGAITVLDWLVYRPNAAPATDTSQESSTSNGTSESFSPSMTDHPYATSSPDSEKASDIVSSPSSTAPPKETAPHHNLSTAQAIGIGCASTAVLLLCIGGAAVLLHMRRKRAQKRKRGRGGSWPFGPAYAGDAIDDRQQLGAVEELRPFPLHPEPAVQLVQPGETEREQKRHFWGVVDLAQAGPSTKETSAVN</sequence>
<dbReference type="Gene3D" id="2.60.120.260">
    <property type="entry name" value="Galactose-binding domain-like"/>
    <property type="match status" value="1"/>
</dbReference>
<reference evidence="3 4" key="1">
    <citation type="journal article" date="2016" name="Mol. Biol. Evol.">
        <title>Comparative Genomics of Early-Diverging Mushroom-Forming Fungi Provides Insights into the Origins of Lignocellulose Decay Capabilities.</title>
        <authorList>
            <person name="Nagy L.G."/>
            <person name="Riley R."/>
            <person name="Tritt A."/>
            <person name="Adam C."/>
            <person name="Daum C."/>
            <person name="Floudas D."/>
            <person name="Sun H."/>
            <person name="Yadav J.S."/>
            <person name="Pangilinan J."/>
            <person name="Larsson K.H."/>
            <person name="Matsuura K."/>
            <person name="Barry K."/>
            <person name="Labutti K."/>
            <person name="Kuo R."/>
            <person name="Ohm R.A."/>
            <person name="Bhattacharya S.S."/>
            <person name="Shirouzu T."/>
            <person name="Yoshinaga Y."/>
            <person name="Martin F.M."/>
            <person name="Grigoriev I.V."/>
            <person name="Hibbett D.S."/>
        </authorList>
    </citation>
    <scope>NUCLEOTIDE SEQUENCE [LARGE SCALE GENOMIC DNA]</scope>
    <source>
        <strain evidence="3 4">HHB12029</strain>
    </source>
</reference>
<evidence type="ECO:0000313" key="3">
    <source>
        <dbReference type="EMBL" id="KZV88216.1"/>
    </source>
</evidence>
<accession>A0A165F289</accession>
<dbReference type="Proteomes" id="UP000077266">
    <property type="component" value="Unassembled WGS sequence"/>
</dbReference>
<gene>
    <name evidence="3" type="ORF">EXIGLDRAFT_772924</name>
</gene>
<feature type="transmembrane region" description="Helical" evidence="2">
    <location>
        <begin position="200"/>
        <end position="224"/>
    </location>
</feature>